<dbReference type="EMBL" id="LR593886">
    <property type="protein sequence ID" value="VTR91282.1"/>
    <property type="molecule type" value="Genomic_DNA"/>
</dbReference>
<dbReference type="Gene3D" id="3.30.460.10">
    <property type="entry name" value="Beta Polymerase, domain 2"/>
    <property type="match status" value="2"/>
</dbReference>
<dbReference type="GO" id="GO:0008882">
    <property type="term" value="F:[glutamate-ammonia-ligase] adenylyltransferase activity"/>
    <property type="evidence" value="ECO:0007669"/>
    <property type="project" value="InterPro"/>
</dbReference>
<dbReference type="InterPro" id="IPR023057">
    <property type="entry name" value="GlnE"/>
</dbReference>
<feature type="domain" description="PII-uridylyltransferase/Glutamine-synthetase adenylyltransferase" evidence="9">
    <location>
        <begin position="974"/>
        <end position="1099"/>
    </location>
</feature>
<accession>A0A6P2CW06</accession>
<feature type="compositionally biased region" description="Low complexity" evidence="7">
    <location>
        <begin position="487"/>
        <end position="498"/>
    </location>
</feature>
<feature type="domain" description="Glutamate-ammonia ligase adenylyltransferase repeated" evidence="8">
    <location>
        <begin position="675"/>
        <end position="791"/>
    </location>
</feature>
<evidence type="ECO:0000256" key="2">
    <source>
        <dbReference type="ARBA" id="ARBA00022695"/>
    </source>
</evidence>
<evidence type="ECO:0000259" key="8">
    <source>
        <dbReference type="Pfam" id="PF03710"/>
    </source>
</evidence>
<dbReference type="AlphaFoldDB" id="A0A6P2CW06"/>
<protein>
    <submittedName>
        <fullName evidence="10">Uncharacterized protein</fullName>
    </submittedName>
</protein>
<dbReference type="InterPro" id="IPR043519">
    <property type="entry name" value="NT_sf"/>
</dbReference>
<keyword evidence="2 10" id="KW-0548">Nucleotidyltransferase</keyword>
<keyword evidence="3" id="KW-0547">Nucleotide-binding</keyword>
<dbReference type="GO" id="GO:0005524">
    <property type="term" value="F:ATP binding"/>
    <property type="evidence" value="ECO:0007669"/>
    <property type="project" value="UniProtKB-KW"/>
</dbReference>
<keyword evidence="11" id="KW-1185">Reference proteome</keyword>
<evidence type="ECO:0000256" key="5">
    <source>
        <dbReference type="ARBA" id="ARBA00022842"/>
    </source>
</evidence>
<evidence type="ECO:0000256" key="4">
    <source>
        <dbReference type="ARBA" id="ARBA00022840"/>
    </source>
</evidence>
<dbReference type="GO" id="GO:0016874">
    <property type="term" value="F:ligase activity"/>
    <property type="evidence" value="ECO:0007669"/>
    <property type="project" value="UniProtKB-KW"/>
</dbReference>
<feature type="domain" description="Glutamate-ammonia ligase adenylyltransferase repeated" evidence="8">
    <location>
        <begin position="803"/>
        <end position="941"/>
    </location>
</feature>
<dbReference type="Pfam" id="PF08335">
    <property type="entry name" value="GlnD_UR_UTase"/>
    <property type="match status" value="2"/>
</dbReference>
<dbReference type="PANTHER" id="PTHR30621">
    <property type="entry name" value="GLUTAMINE SYNTHETASE ADENYLYLTRANSFERASE"/>
    <property type="match status" value="1"/>
</dbReference>
<name>A0A6P2CW06_9BACT</name>
<dbReference type="SUPFAM" id="SSF81593">
    <property type="entry name" value="Nucleotidyltransferase substrate binding subunit/domain"/>
    <property type="match status" value="2"/>
</dbReference>
<evidence type="ECO:0000256" key="1">
    <source>
        <dbReference type="ARBA" id="ARBA00022679"/>
    </source>
</evidence>
<evidence type="ECO:0000313" key="11">
    <source>
        <dbReference type="Proteomes" id="UP000464178"/>
    </source>
</evidence>
<keyword evidence="5" id="KW-0460">Magnesium</keyword>
<evidence type="ECO:0000313" key="10">
    <source>
        <dbReference type="EMBL" id="VTR91282.1"/>
    </source>
</evidence>
<keyword evidence="4" id="KW-0067">ATP-binding</keyword>
<dbReference type="InterPro" id="IPR005190">
    <property type="entry name" value="GlnE_rpt_dom"/>
</dbReference>
<evidence type="ECO:0000256" key="3">
    <source>
        <dbReference type="ARBA" id="ARBA00022741"/>
    </source>
</evidence>
<keyword evidence="1 10" id="KW-0808">Transferase</keyword>
<sequence>MASLEDNILKTVRDADRGRRNLTALTAHLGTSAAEVFAPLGRLLPRTADPDMALNNLERLFARPEARAHLPALLESRARELDATLQLLATSQFFADTLAAYPEFLATVFHIPKRNPSTPELIVQLKSEVDAAGDDAGALRALRRFRDRHTLRIGIGDVIRDRPLEEITRELSRLADTSIEVALQQALRTVSTRFGSPTVPTGQPARITALAFGKLGGDELNYSSDIDLMFVYDFDGETNRRSGVSNAEFFGRVVSEVVRLLSSHTDRGFAYRVDLRLRPEGNRGPLARSLASTLSYYDTMGRTWERQALIKLRHVGGDPALARDFLSAVEPFVYRKYFSFSEINEVKALKRQMEAKAQRAQTSETDFPRDVKTGRGGIRDIEYTVQFLQLLNGGDLPAVRQRNTLLALEALEIAGCLSSQETYILADAYRFLRKTEHRLQLLFDLQTHKLPAEGDELRKLARRMGYTVAPGGERGARNEEEPPPIPESGELGPESGTSNSVLRAPNPALSAQRRSPLDESDPPPLDTRDLLVDPLDRFLKDLQDKTSIDRTILNHLLHQSFQGEDGRSEPEADLILDPDPDAETVRAVLGRYPFRDVPKAFANLSALARESVPFLSARRCRHFLASIAPPLLRAVAASPDPDAALTDLERVSASLGAKAVLWELFSISPPSLKLYVELCAGSPYLSGLLINNPGMVDELLDSLVLNQPRTADELRAELTELLRGATDPDPILHSFQDKEFLRIGVGDLLGKADVRVTTAALSDMADTILNQVVELIEPSVRAKFGDPMIENPAPTPLPLGAGLNTAAREAQPTGSVHEEARVDGSCPYVLLGLGKLGGREISYHSDLDLLLVYAADGTTSRGEANRLYFTELAQRVIKTTSRMGPMGRLYEVDMRLRPTGKSGSLVLPLSEFRRYFAGSTCQLWERQALARARVVRGESRFADVVTAAIRGAMLGAAWHPDVVDEVRAMRQKLEATASQWSLKRGPGGLTDVEFAVQLLQLKYGREHPDVLKPNIWDALDALAAAGVLPASEAMTLRDGYSFLRLVEARLRIVTDRPLTEIPGADDDRAKLAHRLGFATPADFLAAFRRATAGIRAAYSTVTARERS</sequence>
<evidence type="ECO:0000259" key="9">
    <source>
        <dbReference type="Pfam" id="PF08335"/>
    </source>
</evidence>
<dbReference type="CDD" id="cd05401">
    <property type="entry name" value="NT_GlnE_GlnD_like"/>
    <property type="match status" value="2"/>
</dbReference>
<dbReference type="KEGG" id="gms:SOIL9_64320"/>
<dbReference type="RefSeq" id="WP_162666299.1">
    <property type="nucleotide sequence ID" value="NZ_LR593886.1"/>
</dbReference>
<dbReference type="Gene3D" id="1.20.120.330">
    <property type="entry name" value="Nucleotidyltransferases domain 2"/>
    <property type="match status" value="2"/>
</dbReference>
<reference evidence="10 11" key="1">
    <citation type="submission" date="2019-05" db="EMBL/GenBank/DDBJ databases">
        <authorList>
            <consortium name="Science for Life Laboratories"/>
        </authorList>
    </citation>
    <scope>NUCLEOTIDE SEQUENCE [LARGE SCALE GENOMIC DNA]</scope>
    <source>
        <strain evidence="10">Soil9</strain>
    </source>
</reference>
<organism evidence="10 11">
    <name type="scientific">Gemmata massiliana</name>
    <dbReference type="NCBI Taxonomy" id="1210884"/>
    <lineage>
        <taxon>Bacteria</taxon>
        <taxon>Pseudomonadati</taxon>
        <taxon>Planctomycetota</taxon>
        <taxon>Planctomycetia</taxon>
        <taxon>Gemmatales</taxon>
        <taxon>Gemmataceae</taxon>
        <taxon>Gemmata</taxon>
    </lineage>
</organism>
<keyword evidence="6" id="KW-0511">Multifunctional enzyme</keyword>
<keyword evidence="10" id="KW-0436">Ligase</keyword>
<dbReference type="GO" id="GO:0005829">
    <property type="term" value="C:cytosol"/>
    <property type="evidence" value="ECO:0007669"/>
    <property type="project" value="TreeGrafter"/>
</dbReference>
<dbReference type="Pfam" id="PF03710">
    <property type="entry name" value="GlnE"/>
    <property type="match status" value="3"/>
</dbReference>
<dbReference type="Gene3D" id="1.20.120.1510">
    <property type="match status" value="1"/>
</dbReference>
<gene>
    <name evidence="10" type="ORF">SOIL9_64320</name>
</gene>
<feature type="region of interest" description="Disordered" evidence="7">
    <location>
        <begin position="468"/>
        <end position="529"/>
    </location>
</feature>
<dbReference type="GO" id="GO:0000820">
    <property type="term" value="P:regulation of glutamine family amino acid metabolic process"/>
    <property type="evidence" value="ECO:0007669"/>
    <property type="project" value="TreeGrafter"/>
</dbReference>
<proteinExistence type="predicted"/>
<dbReference type="Proteomes" id="UP000464178">
    <property type="component" value="Chromosome"/>
</dbReference>
<feature type="domain" description="Glutamate-ammonia ligase adenylyltransferase repeated" evidence="8">
    <location>
        <begin position="85"/>
        <end position="326"/>
    </location>
</feature>
<dbReference type="PANTHER" id="PTHR30621:SF0">
    <property type="entry name" value="BIFUNCTIONAL GLUTAMINE SYNTHETASE ADENYLYLTRANSFERASE_ADENYLYL-REMOVING ENZYME"/>
    <property type="match status" value="1"/>
</dbReference>
<dbReference type="InterPro" id="IPR013546">
    <property type="entry name" value="PII_UdlTrfase/GS_AdlTrfase"/>
</dbReference>
<feature type="domain" description="PII-uridylyltransferase/Glutamine-synthetase adenylyltransferase" evidence="9">
    <location>
        <begin position="346"/>
        <end position="467"/>
    </location>
</feature>
<dbReference type="SUPFAM" id="SSF81301">
    <property type="entry name" value="Nucleotidyltransferase"/>
    <property type="match status" value="2"/>
</dbReference>
<evidence type="ECO:0000256" key="6">
    <source>
        <dbReference type="ARBA" id="ARBA00023268"/>
    </source>
</evidence>
<evidence type="ECO:0000256" key="7">
    <source>
        <dbReference type="SAM" id="MobiDB-lite"/>
    </source>
</evidence>